<evidence type="ECO:0000259" key="8">
    <source>
        <dbReference type="Pfam" id="PF04545"/>
    </source>
</evidence>
<evidence type="ECO:0000259" key="7">
    <source>
        <dbReference type="Pfam" id="PF04542"/>
    </source>
</evidence>
<protein>
    <submittedName>
        <fullName evidence="9">RNA polymerase sigma factor RpoE</fullName>
    </submittedName>
</protein>
<dbReference type="Pfam" id="PF04545">
    <property type="entry name" value="Sigma70_r4"/>
    <property type="match status" value="1"/>
</dbReference>
<dbReference type="InterPro" id="IPR007630">
    <property type="entry name" value="RNA_pol_sigma70_r4"/>
</dbReference>
<comment type="similarity">
    <text evidence="1">Belongs to the sigma-70 factor family. ECF subfamily.</text>
</comment>
<dbReference type="Proteomes" id="UP000316304">
    <property type="component" value="Unassembled WGS sequence"/>
</dbReference>
<evidence type="ECO:0000256" key="5">
    <source>
        <dbReference type="ARBA" id="ARBA00023163"/>
    </source>
</evidence>
<name>A0A5C6CMV7_9BACT</name>
<evidence type="ECO:0000256" key="4">
    <source>
        <dbReference type="ARBA" id="ARBA00023125"/>
    </source>
</evidence>
<evidence type="ECO:0000256" key="1">
    <source>
        <dbReference type="ARBA" id="ARBA00010641"/>
    </source>
</evidence>
<sequence length="204" mass="23382">MPSTIRDPHRSIPTDGGGECFDVELIERLLPQLSRIAKRSIARQWQAKVAVSDIVQDTFMEATQTLPDFSGSTIGEFNEWLRAILTNNLRDARRKYVDTQKRSIDREQPLNRLSAPTLSATDPSPSRVAESNEFDRELHCAIQGLAPTDRQILALRCQQKRTFAKIGDQLKMKEDTVRKRWGRILSALHRRLQSFDSRAFSRHP</sequence>
<evidence type="ECO:0000256" key="6">
    <source>
        <dbReference type="SAM" id="MobiDB-lite"/>
    </source>
</evidence>
<keyword evidence="2" id="KW-0805">Transcription regulation</keyword>
<dbReference type="InterPro" id="IPR036388">
    <property type="entry name" value="WH-like_DNA-bd_sf"/>
</dbReference>
<dbReference type="AlphaFoldDB" id="A0A5C6CMV7"/>
<keyword evidence="5" id="KW-0804">Transcription</keyword>
<organism evidence="9 10">
    <name type="scientific">Novipirellula galeiformis</name>
    <dbReference type="NCBI Taxonomy" id="2528004"/>
    <lineage>
        <taxon>Bacteria</taxon>
        <taxon>Pseudomonadati</taxon>
        <taxon>Planctomycetota</taxon>
        <taxon>Planctomycetia</taxon>
        <taxon>Pirellulales</taxon>
        <taxon>Pirellulaceae</taxon>
        <taxon>Novipirellula</taxon>
    </lineage>
</organism>
<feature type="region of interest" description="Disordered" evidence="6">
    <location>
        <begin position="98"/>
        <end position="129"/>
    </location>
</feature>
<dbReference type="EMBL" id="SJPT01000002">
    <property type="protein sequence ID" value="TWU24814.1"/>
    <property type="molecule type" value="Genomic_DNA"/>
</dbReference>
<accession>A0A5C6CMV7</accession>
<dbReference type="InterPro" id="IPR013324">
    <property type="entry name" value="RNA_pol_sigma_r3/r4-like"/>
</dbReference>
<dbReference type="InterPro" id="IPR007627">
    <property type="entry name" value="RNA_pol_sigma70_r2"/>
</dbReference>
<comment type="caution">
    <text evidence="9">The sequence shown here is derived from an EMBL/GenBank/DDBJ whole genome shotgun (WGS) entry which is preliminary data.</text>
</comment>
<dbReference type="Gene3D" id="1.10.10.10">
    <property type="entry name" value="Winged helix-like DNA-binding domain superfamily/Winged helix DNA-binding domain"/>
    <property type="match status" value="1"/>
</dbReference>
<keyword evidence="4" id="KW-0238">DNA-binding</keyword>
<keyword evidence="3" id="KW-0731">Sigma factor</keyword>
<dbReference type="SUPFAM" id="SSF88946">
    <property type="entry name" value="Sigma2 domain of RNA polymerase sigma factors"/>
    <property type="match status" value="1"/>
</dbReference>
<dbReference type="InterPro" id="IPR014284">
    <property type="entry name" value="RNA_pol_sigma-70_dom"/>
</dbReference>
<feature type="domain" description="RNA polymerase sigma-70 region 4" evidence="8">
    <location>
        <begin position="141"/>
        <end position="188"/>
    </location>
</feature>
<dbReference type="PANTHER" id="PTHR43133:SF51">
    <property type="entry name" value="RNA POLYMERASE SIGMA FACTOR"/>
    <property type="match status" value="1"/>
</dbReference>
<dbReference type="OrthoDB" id="265297at2"/>
<evidence type="ECO:0000256" key="2">
    <source>
        <dbReference type="ARBA" id="ARBA00023015"/>
    </source>
</evidence>
<evidence type="ECO:0000313" key="10">
    <source>
        <dbReference type="Proteomes" id="UP000316304"/>
    </source>
</evidence>
<dbReference type="RefSeq" id="WP_146593575.1">
    <property type="nucleotide sequence ID" value="NZ_SJPT01000002.1"/>
</dbReference>
<dbReference type="SUPFAM" id="SSF88659">
    <property type="entry name" value="Sigma3 and sigma4 domains of RNA polymerase sigma factors"/>
    <property type="match status" value="1"/>
</dbReference>
<dbReference type="PANTHER" id="PTHR43133">
    <property type="entry name" value="RNA POLYMERASE ECF-TYPE SIGMA FACTO"/>
    <property type="match status" value="1"/>
</dbReference>
<dbReference type="Gene3D" id="1.10.1740.10">
    <property type="match status" value="1"/>
</dbReference>
<gene>
    <name evidence="9" type="ORF">Pla52o_11040</name>
</gene>
<dbReference type="InterPro" id="IPR013325">
    <property type="entry name" value="RNA_pol_sigma_r2"/>
</dbReference>
<dbReference type="GO" id="GO:0016987">
    <property type="term" value="F:sigma factor activity"/>
    <property type="evidence" value="ECO:0007669"/>
    <property type="project" value="UniProtKB-KW"/>
</dbReference>
<proteinExistence type="inferred from homology"/>
<feature type="compositionally biased region" description="Basic and acidic residues" evidence="6">
    <location>
        <begin position="98"/>
        <end position="109"/>
    </location>
</feature>
<keyword evidence="10" id="KW-1185">Reference proteome</keyword>
<dbReference type="GO" id="GO:0003677">
    <property type="term" value="F:DNA binding"/>
    <property type="evidence" value="ECO:0007669"/>
    <property type="project" value="UniProtKB-KW"/>
</dbReference>
<reference evidence="9 10" key="1">
    <citation type="submission" date="2019-02" db="EMBL/GenBank/DDBJ databases">
        <title>Deep-cultivation of Planctomycetes and their phenomic and genomic characterization uncovers novel biology.</title>
        <authorList>
            <person name="Wiegand S."/>
            <person name="Jogler M."/>
            <person name="Boedeker C."/>
            <person name="Pinto D."/>
            <person name="Vollmers J."/>
            <person name="Rivas-Marin E."/>
            <person name="Kohn T."/>
            <person name="Peeters S.H."/>
            <person name="Heuer A."/>
            <person name="Rast P."/>
            <person name="Oberbeckmann S."/>
            <person name="Bunk B."/>
            <person name="Jeske O."/>
            <person name="Meyerdierks A."/>
            <person name="Storesund J.E."/>
            <person name="Kallscheuer N."/>
            <person name="Luecker S."/>
            <person name="Lage O.M."/>
            <person name="Pohl T."/>
            <person name="Merkel B.J."/>
            <person name="Hornburger P."/>
            <person name="Mueller R.-W."/>
            <person name="Bruemmer F."/>
            <person name="Labrenz M."/>
            <person name="Spormann A.M."/>
            <person name="Op Den Camp H."/>
            <person name="Overmann J."/>
            <person name="Amann R."/>
            <person name="Jetten M.S.M."/>
            <person name="Mascher T."/>
            <person name="Medema M.H."/>
            <person name="Devos D.P."/>
            <person name="Kaster A.-K."/>
            <person name="Ovreas L."/>
            <person name="Rohde M."/>
            <person name="Galperin M.Y."/>
            <person name="Jogler C."/>
        </authorList>
    </citation>
    <scope>NUCLEOTIDE SEQUENCE [LARGE SCALE GENOMIC DNA]</scope>
    <source>
        <strain evidence="9 10">Pla52o</strain>
    </source>
</reference>
<evidence type="ECO:0000256" key="3">
    <source>
        <dbReference type="ARBA" id="ARBA00023082"/>
    </source>
</evidence>
<dbReference type="NCBIfam" id="TIGR02937">
    <property type="entry name" value="sigma70-ECF"/>
    <property type="match status" value="1"/>
</dbReference>
<dbReference type="Pfam" id="PF04542">
    <property type="entry name" value="Sigma70_r2"/>
    <property type="match status" value="1"/>
</dbReference>
<dbReference type="InterPro" id="IPR039425">
    <property type="entry name" value="RNA_pol_sigma-70-like"/>
</dbReference>
<dbReference type="GO" id="GO:0006352">
    <property type="term" value="P:DNA-templated transcription initiation"/>
    <property type="evidence" value="ECO:0007669"/>
    <property type="project" value="InterPro"/>
</dbReference>
<feature type="compositionally biased region" description="Polar residues" evidence="6">
    <location>
        <begin position="114"/>
        <end position="124"/>
    </location>
</feature>
<feature type="domain" description="RNA polymerase sigma-70 region 2" evidence="7">
    <location>
        <begin position="25"/>
        <end position="95"/>
    </location>
</feature>
<evidence type="ECO:0000313" key="9">
    <source>
        <dbReference type="EMBL" id="TWU24814.1"/>
    </source>
</evidence>